<dbReference type="NCBIfam" id="TIGR00552">
    <property type="entry name" value="nadE"/>
    <property type="match status" value="1"/>
</dbReference>
<keyword evidence="6 8" id="KW-0460">Magnesium</keyword>
<comment type="catalytic activity">
    <reaction evidence="8 10">
        <text>deamido-NAD(+) + NH4(+) + ATP = AMP + diphosphate + NAD(+) + H(+)</text>
        <dbReference type="Rhea" id="RHEA:21188"/>
        <dbReference type="ChEBI" id="CHEBI:15378"/>
        <dbReference type="ChEBI" id="CHEBI:28938"/>
        <dbReference type="ChEBI" id="CHEBI:30616"/>
        <dbReference type="ChEBI" id="CHEBI:33019"/>
        <dbReference type="ChEBI" id="CHEBI:57540"/>
        <dbReference type="ChEBI" id="CHEBI:58437"/>
        <dbReference type="ChEBI" id="CHEBI:456215"/>
        <dbReference type="EC" id="6.3.1.5"/>
    </reaction>
</comment>
<evidence type="ECO:0000256" key="4">
    <source>
        <dbReference type="ARBA" id="ARBA00022741"/>
    </source>
</evidence>
<evidence type="ECO:0000259" key="11">
    <source>
        <dbReference type="Pfam" id="PF02540"/>
    </source>
</evidence>
<evidence type="ECO:0000256" key="9">
    <source>
        <dbReference type="RuleBase" id="RU003811"/>
    </source>
</evidence>
<organism evidence="12 13">
    <name type="scientific">Candidatus Marsarchaeota G2 archaeon OSP_D</name>
    <dbReference type="NCBI Taxonomy" id="1978157"/>
    <lineage>
        <taxon>Archaea</taxon>
        <taxon>Candidatus Marsarchaeota</taxon>
        <taxon>Candidatus Marsarchaeota group 2</taxon>
    </lineage>
</organism>
<keyword evidence="5 8" id="KW-0067">ATP-binding</keyword>
<evidence type="ECO:0000256" key="3">
    <source>
        <dbReference type="ARBA" id="ARBA00022723"/>
    </source>
</evidence>
<dbReference type="Gene3D" id="3.40.50.620">
    <property type="entry name" value="HUPs"/>
    <property type="match status" value="1"/>
</dbReference>
<dbReference type="InterPro" id="IPR022926">
    <property type="entry name" value="NH(3)-dep_NAD(+)_synth"/>
</dbReference>
<comment type="pathway">
    <text evidence="8">Cofactor biosynthesis; NAD(+) biosynthesis; NAD(+) from deamido-NAD(+) (ammonia route): step 1/1.</text>
</comment>
<comment type="function">
    <text evidence="8">Catalyzes the ATP-dependent amidation of deamido-NAD to form NAD. Uses ammonia as a nitrogen source.</text>
</comment>
<sequence>MTHKSVVELRLPEVDLVTADRLSAKLRDYAGGKKLIVGVSGGVDSATTLALCVKAVGSENVLGLIMPDTRTTPQEDVKDAEELLTLLKVKHEKHTIDSIVDAYRSELSVLDAKLLGNIKARVRMTILYYYANKLGGLVVGTGDRSELLLGYFTKYGDGGVDILPLGSLYKTQVRRLGALLGVPSKIVNKPSSPALWAGQTAEGELGIKYEVADLILYGLTELGYRASDLVGLGFGAEIVYRVTDLMEKSTHKRLLPPILS</sequence>
<feature type="binding site" evidence="8">
    <location>
        <position position="161"/>
    </location>
    <ligand>
        <name>deamido-NAD(+)</name>
        <dbReference type="ChEBI" id="CHEBI:58437"/>
        <note>ligand shared between two neighboring subunits</note>
    </ligand>
</feature>
<evidence type="ECO:0000256" key="2">
    <source>
        <dbReference type="ARBA" id="ARBA00022598"/>
    </source>
</evidence>
<dbReference type="SUPFAM" id="SSF52402">
    <property type="entry name" value="Adenine nucleotide alpha hydrolases-like"/>
    <property type="match status" value="1"/>
</dbReference>
<keyword evidence="4 8" id="KW-0547">Nucleotide-binding</keyword>
<dbReference type="CDD" id="cd00553">
    <property type="entry name" value="NAD_synthase"/>
    <property type="match status" value="1"/>
</dbReference>
<evidence type="ECO:0000256" key="7">
    <source>
        <dbReference type="ARBA" id="ARBA00023027"/>
    </source>
</evidence>
<feature type="binding site" evidence="8">
    <location>
        <position position="146"/>
    </location>
    <ligand>
        <name>Mg(2+)</name>
        <dbReference type="ChEBI" id="CHEBI:18420"/>
    </ligand>
</feature>
<dbReference type="InterPro" id="IPR014729">
    <property type="entry name" value="Rossmann-like_a/b/a_fold"/>
</dbReference>
<dbReference type="AlphaFoldDB" id="A0A2R6AU88"/>
<evidence type="ECO:0000256" key="10">
    <source>
        <dbReference type="RuleBase" id="RU003812"/>
    </source>
</evidence>
<accession>A0A2R6AU88</accession>
<dbReference type="GO" id="GO:0009435">
    <property type="term" value="P:NAD+ biosynthetic process"/>
    <property type="evidence" value="ECO:0007669"/>
    <property type="project" value="UniProtKB-UniRule"/>
</dbReference>
<dbReference type="HAMAP" id="MF_00193">
    <property type="entry name" value="NadE_ammonia_dep"/>
    <property type="match status" value="1"/>
</dbReference>
<dbReference type="GO" id="GO:0004359">
    <property type="term" value="F:glutaminase activity"/>
    <property type="evidence" value="ECO:0007669"/>
    <property type="project" value="InterPro"/>
</dbReference>
<keyword evidence="7 8" id="KW-0520">NAD</keyword>
<gene>
    <name evidence="8" type="primary">nadE</name>
    <name evidence="12" type="ORF">B9Q03_07820</name>
</gene>
<proteinExistence type="inferred from homology"/>
<feature type="binding site" description="in other chain" evidence="8">
    <location>
        <position position="154"/>
    </location>
    <ligand>
        <name>deamido-NAD(+)</name>
        <dbReference type="ChEBI" id="CHEBI:58437"/>
        <note>ligand shared between two neighboring subunits</note>
    </ligand>
</feature>
<evidence type="ECO:0000256" key="6">
    <source>
        <dbReference type="ARBA" id="ARBA00022842"/>
    </source>
</evidence>
<comment type="caution">
    <text evidence="12">The sequence shown here is derived from an EMBL/GenBank/DDBJ whole genome shotgun (WGS) entry which is preliminary data.</text>
</comment>
<feature type="domain" description="NAD/GMP synthase" evidence="11">
    <location>
        <begin position="25"/>
        <end position="256"/>
    </location>
</feature>
<comment type="similarity">
    <text evidence="1 8 9">Belongs to the NAD synthetase family.</text>
</comment>
<dbReference type="GO" id="GO:0005737">
    <property type="term" value="C:cytoplasm"/>
    <property type="evidence" value="ECO:0007669"/>
    <property type="project" value="InterPro"/>
</dbReference>
<evidence type="ECO:0000256" key="8">
    <source>
        <dbReference type="HAMAP-Rule" id="MF_00193"/>
    </source>
</evidence>
<dbReference type="GO" id="GO:0005524">
    <property type="term" value="F:ATP binding"/>
    <property type="evidence" value="ECO:0007669"/>
    <property type="project" value="UniProtKB-UniRule"/>
</dbReference>
<comment type="subunit">
    <text evidence="8">Homodimer.</text>
</comment>
<dbReference type="FunFam" id="3.40.50.620:FF:000106">
    <property type="entry name" value="Glutamine-dependent NAD(+) synthetase"/>
    <property type="match status" value="1"/>
</dbReference>
<dbReference type="GO" id="GO:0003952">
    <property type="term" value="F:NAD+ synthase (glutamine-hydrolyzing) activity"/>
    <property type="evidence" value="ECO:0007669"/>
    <property type="project" value="InterPro"/>
</dbReference>
<feature type="binding site" evidence="8">
    <location>
        <position position="170"/>
    </location>
    <ligand>
        <name>ATP</name>
        <dbReference type="ChEBI" id="CHEBI:30616"/>
    </ligand>
</feature>
<dbReference type="EMBL" id="NEXE01000079">
    <property type="protein sequence ID" value="PSN89954.1"/>
    <property type="molecule type" value="Genomic_DNA"/>
</dbReference>
<feature type="binding site" description="in other chain" evidence="8">
    <location>
        <begin position="251"/>
        <end position="252"/>
    </location>
    <ligand>
        <name>deamido-NAD(+)</name>
        <dbReference type="ChEBI" id="CHEBI:58437"/>
        <note>ligand shared between two neighboring subunits</note>
    </ligand>
</feature>
<reference evidence="12 13" key="1">
    <citation type="submission" date="2017-04" db="EMBL/GenBank/DDBJ databases">
        <title>Novel microbial lineages endemic to geothermal iron-oxide mats fill important gaps in the evolutionary history of Archaea.</title>
        <authorList>
            <person name="Jay Z.J."/>
            <person name="Beam J.P."/>
            <person name="Dlakic M."/>
            <person name="Rusch D.B."/>
            <person name="Kozubal M.A."/>
            <person name="Inskeep W.P."/>
        </authorList>
    </citation>
    <scope>NUCLEOTIDE SEQUENCE [LARGE SCALE GENOMIC DNA]</scope>
    <source>
        <strain evidence="12">OSP_D</strain>
    </source>
</reference>
<feature type="binding site" evidence="8">
    <location>
        <begin position="38"/>
        <end position="45"/>
    </location>
    <ligand>
        <name>ATP</name>
        <dbReference type="ChEBI" id="CHEBI:30616"/>
    </ligand>
</feature>
<feature type="binding site" evidence="8">
    <location>
        <position position="141"/>
    </location>
    <ligand>
        <name>ATP</name>
        <dbReference type="ChEBI" id="CHEBI:30616"/>
    </ligand>
</feature>
<evidence type="ECO:0000256" key="1">
    <source>
        <dbReference type="ARBA" id="ARBA00005859"/>
    </source>
</evidence>
<dbReference type="Pfam" id="PF02540">
    <property type="entry name" value="NAD_synthase"/>
    <property type="match status" value="1"/>
</dbReference>
<dbReference type="PANTHER" id="PTHR23090:SF9">
    <property type="entry name" value="GLUTAMINE-DEPENDENT NAD(+) SYNTHETASE"/>
    <property type="match status" value="1"/>
</dbReference>
<protein>
    <recommendedName>
        <fullName evidence="8 10">NH(3)-dependent NAD(+) synthetase</fullName>
        <ecNumber evidence="8 10">6.3.1.5</ecNumber>
    </recommendedName>
</protein>
<keyword evidence="3 8" id="KW-0479">Metal-binding</keyword>
<dbReference type="GO" id="GO:0008795">
    <property type="term" value="F:NAD+ synthase activity"/>
    <property type="evidence" value="ECO:0007669"/>
    <property type="project" value="UniProtKB-UniRule"/>
</dbReference>
<evidence type="ECO:0000313" key="13">
    <source>
        <dbReference type="Proteomes" id="UP000240322"/>
    </source>
</evidence>
<dbReference type="InterPro" id="IPR022310">
    <property type="entry name" value="NAD/GMP_synthase"/>
</dbReference>
<feature type="binding site" evidence="8">
    <location>
        <position position="192"/>
    </location>
    <ligand>
        <name>ATP</name>
        <dbReference type="ChEBI" id="CHEBI:30616"/>
    </ligand>
</feature>
<dbReference type="EC" id="6.3.1.5" evidence="8 10"/>
<dbReference type="Proteomes" id="UP000240322">
    <property type="component" value="Unassembled WGS sequence"/>
</dbReference>
<evidence type="ECO:0000256" key="5">
    <source>
        <dbReference type="ARBA" id="ARBA00022840"/>
    </source>
</evidence>
<dbReference type="GO" id="GO:0046872">
    <property type="term" value="F:metal ion binding"/>
    <property type="evidence" value="ECO:0007669"/>
    <property type="project" value="UniProtKB-KW"/>
</dbReference>
<name>A0A2R6AU88_9ARCH</name>
<dbReference type="NCBIfam" id="NF010587">
    <property type="entry name" value="PRK13980.1"/>
    <property type="match status" value="1"/>
</dbReference>
<dbReference type="PANTHER" id="PTHR23090">
    <property type="entry name" value="NH 3 /GLUTAMINE-DEPENDENT NAD + SYNTHETASE"/>
    <property type="match status" value="1"/>
</dbReference>
<feature type="binding site" description="in other chain" evidence="8">
    <location>
        <position position="121"/>
    </location>
    <ligand>
        <name>deamido-NAD(+)</name>
        <dbReference type="ChEBI" id="CHEBI:58437"/>
        <note>ligand shared between two neighboring subunits</note>
    </ligand>
</feature>
<feature type="binding site" evidence="8">
    <location>
        <position position="44"/>
    </location>
    <ligand>
        <name>Mg(2+)</name>
        <dbReference type="ChEBI" id="CHEBI:18420"/>
    </ligand>
</feature>
<evidence type="ECO:0000313" key="12">
    <source>
        <dbReference type="EMBL" id="PSN89954.1"/>
    </source>
</evidence>
<dbReference type="InterPro" id="IPR003694">
    <property type="entry name" value="NAD_synthase"/>
</dbReference>
<dbReference type="UniPathway" id="UPA00253">
    <property type="reaction ID" value="UER00333"/>
</dbReference>
<keyword evidence="2 8" id="KW-0436">Ligase</keyword>